<evidence type="ECO:0000256" key="1">
    <source>
        <dbReference type="SAM" id="MobiDB-lite"/>
    </source>
</evidence>
<dbReference type="GO" id="GO:0005507">
    <property type="term" value="F:copper ion binding"/>
    <property type="evidence" value="ECO:0007669"/>
    <property type="project" value="InterPro"/>
</dbReference>
<dbReference type="EMBL" id="AVPS01000010">
    <property type="protein sequence ID" value="KGM50847.1"/>
    <property type="molecule type" value="Genomic_DNA"/>
</dbReference>
<evidence type="ECO:0000313" key="2">
    <source>
        <dbReference type="EMBL" id="KGM50847.1"/>
    </source>
</evidence>
<protein>
    <recommendedName>
        <fullName evidence="4">Copper resistance protein CopB</fullName>
    </recommendedName>
</protein>
<feature type="compositionally biased region" description="Low complexity" evidence="1">
    <location>
        <begin position="110"/>
        <end position="119"/>
    </location>
</feature>
<dbReference type="STRING" id="1122185.N792_02440"/>
<feature type="compositionally biased region" description="Basic and acidic residues" evidence="1">
    <location>
        <begin position="48"/>
        <end position="59"/>
    </location>
</feature>
<organism evidence="2 3">
    <name type="scientific">Lysobacter concretionis Ko07 = DSM 16239</name>
    <dbReference type="NCBI Taxonomy" id="1122185"/>
    <lineage>
        <taxon>Bacteria</taxon>
        <taxon>Pseudomonadati</taxon>
        <taxon>Pseudomonadota</taxon>
        <taxon>Gammaproteobacteria</taxon>
        <taxon>Lysobacterales</taxon>
        <taxon>Lysobacteraceae</taxon>
        <taxon>Novilysobacter</taxon>
    </lineage>
</organism>
<dbReference type="GO" id="GO:0009279">
    <property type="term" value="C:cell outer membrane"/>
    <property type="evidence" value="ECO:0007669"/>
    <property type="project" value="InterPro"/>
</dbReference>
<dbReference type="InterPro" id="IPR007939">
    <property type="entry name" value="Cu-R_B_prcur"/>
</dbReference>
<evidence type="ECO:0000313" key="3">
    <source>
        <dbReference type="Proteomes" id="UP000030017"/>
    </source>
</evidence>
<sequence>MHHPAPVPPAKASSHSGMDHGAMDHAAMEHGGSDHAAHQAVPASPAKASDHSGKDHGTVDHAAMGHGSTDHAAHQPAPASPAKASDHSGMDHGAMDHAAMGHGSTDHAAHQSAPASPAKASDHSGMDHGAMDHAAMGHGAPPRTEPITPIPVVTDADRAAAFPVLKLPMAHAPEINHYVAFNRLEAWDAEPGSGELWEGQAWVGSDLNRLWLRTEGERTGGKTESAQLEAFYGRSVSTWWDVLAGIKHDFSPGGSQTWAAFGVQGLAPYKFEMKATAYVGESGQTAANMEVEYELLLTNRLILQPLVEVTAFGKDDPARGIGSGLSSVEAGVRLRYEIDRKFAPYIGVVHERAFGNTADFRHAEGEDTRDTRVVAGVRIWF</sequence>
<feature type="compositionally biased region" description="Basic and acidic residues" evidence="1">
    <location>
        <begin position="84"/>
        <end position="95"/>
    </location>
</feature>
<accession>A0A0A0ENW5</accession>
<feature type="compositionally biased region" description="Basic and acidic residues" evidence="1">
    <location>
        <begin position="17"/>
        <end position="37"/>
    </location>
</feature>
<evidence type="ECO:0008006" key="4">
    <source>
        <dbReference type="Google" id="ProtNLM"/>
    </source>
</evidence>
<dbReference type="eggNOG" id="COG3667">
    <property type="taxonomic scope" value="Bacteria"/>
</dbReference>
<proteinExistence type="predicted"/>
<gene>
    <name evidence="2" type="ORF">N792_02440</name>
</gene>
<feature type="compositionally biased region" description="Basic and acidic residues" evidence="1">
    <location>
        <begin position="120"/>
        <end position="131"/>
    </location>
</feature>
<name>A0A0A0ENW5_9GAMM</name>
<keyword evidence="3" id="KW-1185">Reference proteome</keyword>
<feature type="compositionally biased region" description="Low complexity" evidence="1">
    <location>
        <begin position="74"/>
        <end position="83"/>
    </location>
</feature>
<feature type="region of interest" description="Disordered" evidence="1">
    <location>
        <begin position="1"/>
        <end position="144"/>
    </location>
</feature>
<reference evidence="2 3" key="1">
    <citation type="submission" date="2013-08" db="EMBL/GenBank/DDBJ databases">
        <title>Genome sequencing of Lysobacter.</title>
        <authorList>
            <person name="Zhang S."/>
            <person name="Wang G."/>
        </authorList>
    </citation>
    <scope>NUCLEOTIDE SEQUENCE [LARGE SCALE GENOMIC DNA]</scope>
    <source>
        <strain evidence="2 3">Ko07</strain>
    </source>
</reference>
<comment type="caution">
    <text evidence="2">The sequence shown here is derived from an EMBL/GenBank/DDBJ whole genome shotgun (WGS) entry which is preliminary data.</text>
</comment>
<dbReference type="Proteomes" id="UP000030017">
    <property type="component" value="Unassembled WGS sequence"/>
</dbReference>
<dbReference type="GO" id="GO:0006878">
    <property type="term" value="P:intracellular copper ion homeostasis"/>
    <property type="evidence" value="ECO:0007669"/>
    <property type="project" value="InterPro"/>
</dbReference>
<dbReference type="Pfam" id="PF05275">
    <property type="entry name" value="CopB"/>
    <property type="match status" value="1"/>
</dbReference>
<dbReference type="AlphaFoldDB" id="A0A0A0ENW5"/>